<comment type="caution">
    <text evidence="4">The sequence shown here is derived from an EMBL/GenBank/DDBJ whole genome shotgun (WGS) entry which is preliminary data.</text>
</comment>
<evidence type="ECO:0000256" key="3">
    <source>
        <dbReference type="SAM" id="MobiDB-lite"/>
    </source>
</evidence>
<dbReference type="Pfam" id="PF06625">
    <property type="entry name" value="DUF1151"/>
    <property type="match status" value="1"/>
</dbReference>
<reference evidence="4 5" key="1">
    <citation type="submission" date="2021-06" db="EMBL/GenBank/DDBJ databases">
        <title>Chromosome-level genome assembly of the red-tail catfish (Hemibagrus wyckioides).</title>
        <authorList>
            <person name="Shao F."/>
        </authorList>
    </citation>
    <scope>NUCLEOTIDE SEQUENCE [LARGE SCALE GENOMIC DNA]</scope>
    <source>
        <strain evidence="4">EC202008001</strain>
        <tissue evidence="4">Blood</tissue>
    </source>
</reference>
<organism evidence="4 5">
    <name type="scientific">Hemibagrus wyckioides</name>
    <dbReference type="NCBI Taxonomy" id="337641"/>
    <lineage>
        <taxon>Eukaryota</taxon>
        <taxon>Metazoa</taxon>
        <taxon>Chordata</taxon>
        <taxon>Craniata</taxon>
        <taxon>Vertebrata</taxon>
        <taxon>Euteleostomi</taxon>
        <taxon>Actinopterygii</taxon>
        <taxon>Neopterygii</taxon>
        <taxon>Teleostei</taxon>
        <taxon>Ostariophysi</taxon>
        <taxon>Siluriformes</taxon>
        <taxon>Bagridae</taxon>
        <taxon>Hemibagrus</taxon>
    </lineage>
</organism>
<gene>
    <name evidence="4" type="ORF">KOW79_017636</name>
</gene>
<evidence type="ECO:0000313" key="4">
    <source>
        <dbReference type="EMBL" id="KAG7319162.1"/>
    </source>
</evidence>
<feature type="coiled-coil region" evidence="2">
    <location>
        <begin position="114"/>
        <end position="161"/>
    </location>
</feature>
<evidence type="ECO:0000313" key="5">
    <source>
        <dbReference type="Proteomes" id="UP000824219"/>
    </source>
</evidence>
<dbReference type="OrthoDB" id="5963205at2759"/>
<proteinExistence type="predicted"/>
<dbReference type="Proteomes" id="UP000824219">
    <property type="component" value="Linkage Group LG21"/>
</dbReference>
<protein>
    <submittedName>
        <fullName evidence="4">Uncharacterized protein</fullName>
    </submittedName>
</protein>
<keyword evidence="5" id="KW-1185">Reference proteome</keyword>
<keyword evidence="1 2" id="KW-0175">Coiled coil</keyword>
<sequence>MAVHLQSTICSVLNLIKTHFMFCQSVSMRFKVTSSLLKKSMLLYYVPQMVTPGSVERTCHTESSRSEAVAQQQMENHDHLIQPKKPSNPVLESPSHRVLHRELRVSHRWGLLPAEKCELQRVMEQRRLEQQREREQALRPLTDLEQELSKRRQRLLAYELEEKKRQEDLQNVPEFVRVKDNLRRVRVS</sequence>
<dbReference type="AlphaFoldDB" id="A0A9D3SCL4"/>
<name>A0A9D3SCL4_9TELE</name>
<evidence type="ECO:0000256" key="1">
    <source>
        <dbReference type="ARBA" id="ARBA00023054"/>
    </source>
</evidence>
<evidence type="ECO:0000256" key="2">
    <source>
        <dbReference type="SAM" id="Coils"/>
    </source>
</evidence>
<dbReference type="EMBL" id="JAHKSW010000021">
    <property type="protein sequence ID" value="KAG7319162.1"/>
    <property type="molecule type" value="Genomic_DNA"/>
</dbReference>
<dbReference type="PANTHER" id="PTHR16768">
    <property type="entry name" value="DOWN REGULATED IN RENAL CARCINOMA 1/TU3A"/>
    <property type="match status" value="1"/>
</dbReference>
<dbReference type="PANTHER" id="PTHR16768:SF7">
    <property type="entry name" value="PROTEIN FAM107B-LIKE"/>
    <property type="match status" value="1"/>
</dbReference>
<accession>A0A9D3SCL4</accession>
<dbReference type="InterPro" id="IPR009533">
    <property type="entry name" value="FAM107"/>
</dbReference>
<feature type="region of interest" description="Disordered" evidence="3">
    <location>
        <begin position="67"/>
        <end position="95"/>
    </location>
</feature>